<accession>A0AAV4NV23</accession>
<comment type="caution">
    <text evidence="2">The sequence shown here is derived from an EMBL/GenBank/DDBJ whole genome shotgun (WGS) entry which is preliminary data.</text>
</comment>
<evidence type="ECO:0000313" key="3">
    <source>
        <dbReference type="Proteomes" id="UP001054945"/>
    </source>
</evidence>
<dbReference type="Proteomes" id="UP001054945">
    <property type="component" value="Unassembled WGS sequence"/>
</dbReference>
<dbReference type="EMBL" id="BPLR01003782">
    <property type="protein sequence ID" value="GIX88573.1"/>
    <property type="molecule type" value="Genomic_DNA"/>
</dbReference>
<sequence>MMGELSATHRQGNDRQVQTKSGCFPTPTPSPFSPQNRVQTSIMTSFRVQLGKTAFKFYGEKRLLFIHLESGCGKNCCQFCQGAL</sequence>
<dbReference type="AlphaFoldDB" id="A0AAV4NV23"/>
<protein>
    <submittedName>
        <fullName evidence="2">Uncharacterized protein</fullName>
    </submittedName>
</protein>
<organism evidence="2 3">
    <name type="scientific">Caerostris extrusa</name>
    <name type="common">Bark spider</name>
    <name type="synonym">Caerostris bankana</name>
    <dbReference type="NCBI Taxonomy" id="172846"/>
    <lineage>
        <taxon>Eukaryota</taxon>
        <taxon>Metazoa</taxon>
        <taxon>Ecdysozoa</taxon>
        <taxon>Arthropoda</taxon>
        <taxon>Chelicerata</taxon>
        <taxon>Arachnida</taxon>
        <taxon>Araneae</taxon>
        <taxon>Araneomorphae</taxon>
        <taxon>Entelegynae</taxon>
        <taxon>Araneoidea</taxon>
        <taxon>Araneidae</taxon>
        <taxon>Caerostris</taxon>
    </lineage>
</organism>
<evidence type="ECO:0000313" key="2">
    <source>
        <dbReference type="EMBL" id="GIX88573.1"/>
    </source>
</evidence>
<name>A0AAV4NV23_CAEEX</name>
<feature type="compositionally biased region" description="Polar residues" evidence="1">
    <location>
        <begin position="8"/>
        <end position="21"/>
    </location>
</feature>
<evidence type="ECO:0000256" key="1">
    <source>
        <dbReference type="SAM" id="MobiDB-lite"/>
    </source>
</evidence>
<keyword evidence="3" id="KW-1185">Reference proteome</keyword>
<gene>
    <name evidence="2" type="ORF">CEXT_710221</name>
</gene>
<feature type="region of interest" description="Disordered" evidence="1">
    <location>
        <begin position="1"/>
        <end position="36"/>
    </location>
</feature>
<proteinExistence type="predicted"/>
<reference evidence="2 3" key="1">
    <citation type="submission" date="2021-06" db="EMBL/GenBank/DDBJ databases">
        <title>Caerostris extrusa draft genome.</title>
        <authorList>
            <person name="Kono N."/>
            <person name="Arakawa K."/>
        </authorList>
    </citation>
    <scope>NUCLEOTIDE SEQUENCE [LARGE SCALE GENOMIC DNA]</scope>
</reference>